<dbReference type="eggNOG" id="COG1357">
    <property type="taxonomic scope" value="Bacteria"/>
</dbReference>
<dbReference type="Gene3D" id="2.160.20.80">
    <property type="entry name" value="E3 ubiquitin-protein ligase SopA"/>
    <property type="match status" value="1"/>
</dbReference>
<dbReference type="HOGENOM" id="CLU_029034_0_0_11"/>
<evidence type="ECO:0000313" key="2">
    <source>
        <dbReference type="EMBL" id="BAL88845.1"/>
    </source>
</evidence>
<keyword evidence="1" id="KW-0472">Membrane</keyword>
<keyword evidence="1" id="KW-1133">Transmembrane helix</keyword>
<reference evidence="2 3" key="1">
    <citation type="submission" date="2012-02" db="EMBL/GenBank/DDBJ databases">
        <title>Complete genome sequence of Actinoplanes missouriensis 431 (= NBRC 102363).</title>
        <authorList>
            <person name="Ohnishi Y."/>
            <person name="Ishikawa J."/>
            <person name="Sekine M."/>
            <person name="Hosoyama A."/>
            <person name="Harada T."/>
            <person name="Narita H."/>
            <person name="Hata T."/>
            <person name="Konno Y."/>
            <person name="Tutikane K."/>
            <person name="Fujita N."/>
            <person name="Horinouchi S."/>
            <person name="Hayakawa M."/>
        </authorList>
    </citation>
    <scope>NUCLEOTIDE SEQUENCE [LARGE SCALE GENOMIC DNA]</scope>
    <source>
        <strain evidence="3">ATCC 14538 / DSM 43046 / CBS 188.64 / JCM 3121 / NBRC 102363 / NCIMB 12654 / NRRL B-3342 / UNCC 431</strain>
    </source>
</reference>
<evidence type="ECO:0000256" key="1">
    <source>
        <dbReference type="SAM" id="Phobius"/>
    </source>
</evidence>
<protein>
    <recommendedName>
        <fullName evidence="4">Pentapeptide repeat-containing protein</fullName>
    </recommendedName>
</protein>
<proteinExistence type="predicted"/>
<keyword evidence="1" id="KW-0812">Transmembrane</keyword>
<name>I0H758_ACTM4</name>
<keyword evidence="3" id="KW-1185">Reference proteome</keyword>
<dbReference type="Pfam" id="PF13576">
    <property type="entry name" value="Pentapeptide_3"/>
    <property type="match status" value="2"/>
</dbReference>
<dbReference type="Proteomes" id="UP000007882">
    <property type="component" value="Chromosome"/>
</dbReference>
<accession>I0H758</accession>
<gene>
    <name evidence="2" type="ordered locus">AMIS_36250</name>
</gene>
<dbReference type="STRING" id="512565.AMIS_36250"/>
<sequence length="434" mass="45996">MTDRGSVIRRRWPLLLSNAGISAMTALVAAIGVTALVVMLRIATGAAADQARLQIEALKYGIGFFAAGGAVAALLLSFRRQLLAERAHELAVKAQAHTETDATERRVTELYTKAVEQLGSADAAVRLGGLYALERVAQNNPDQRQTIVNVLCAYLRMPYALPAAAQPASIGPVADLPLPHRAPPASRDPHQELQVRLTAQRILASHLTPRSGITPKQAGAMTPAADQTFWPGIDLNLTGAHLVGWQMNNSHVGQVSFAGVTFTGDVEFAETTFSGPARFDRAVFTSDAIFHESVFAGDMSFHTANFSGALFGGATFAGAALFDQATFSGDAVFSEATFAGGLGFSAATCVGGTVFRGATFAGGVTFNGTTFADEAWFPEATFTGIVEFRKATFSRQVDLSSARVQPPDGRRDVWPAGWVQRAEELVRHTPTAAG</sequence>
<dbReference type="AlphaFoldDB" id="I0H758"/>
<dbReference type="PATRIC" id="fig|512565.3.peg.3617"/>
<dbReference type="SUPFAM" id="SSF141571">
    <property type="entry name" value="Pentapeptide repeat-like"/>
    <property type="match status" value="1"/>
</dbReference>
<dbReference type="InterPro" id="IPR001646">
    <property type="entry name" value="5peptide_repeat"/>
</dbReference>
<organism evidence="2 3">
    <name type="scientific">Actinoplanes missouriensis (strain ATCC 14538 / DSM 43046 / CBS 188.64 / JCM 3121 / NBRC 102363 / NCIMB 12654 / NRRL B-3342 / UNCC 431)</name>
    <dbReference type="NCBI Taxonomy" id="512565"/>
    <lineage>
        <taxon>Bacteria</taxon>
        <taxon>Bacillati</taxon>
        <taxon>Actinomycetota</taxon>
        <taxon>Actinomycetes</taxon>
        <taxon>Micromonosporales</taxon>
        <taxon>Micromonosporaceae</taxon>
        <taxon>Actinoplanes</taxon>
    </lineage>
</organism>
<evidence type="ECO:0008006" key="4">
    <source>
        <dbReference type="Google" id="ProtNLM"/>
    </source>
</evidence>
<feature type="transmembrane region" description="Helical" evidence="1">
    <location>
        <begin position="12"/>
        <end position="40"/>
    </location>
</feature>
<dbReference type="EMBL" id="AP012319">
    <property type="protein sequence ID" value="BAL88845.1"/>
    <property type="molecule type" value="Genomic_DNA"/>
</dbReference>
<feature type="transmembrane region" description="Helical" evidence="1">
    <location>
        <begin position="60"/>
        <end position="78"/>
    </location>
</feature>
<dbReference type="KEGG" id="ams:AMIS_36250"/>
<evidence type="ECO:0000313" key="3">
    <source>
        <dbReference type="Proteomes" id="UP000007882"/>
    </source>
</evidence>